<dbReference type="AlphaFoldDB" id="A0A5C4MDD0"/>
<accession>A0A5C4MDD0</accession>
<dbReference type="Proteomes" id="UP000306740">
    <property type="component" value="Unassembled WGS sequence"/>
</dbReference>
<organism evidence="2 3">
    <name type="scientific">Mumia zhuanghuii</name>
    <dbReference type="NCBI Taxonomy" id="2585211"/>
    <lineage>
        <taxon>Bacteria</taxon>
        <taxon>Bacillati</taxon>
        <taxon>Actinomycetota</taxon>
        <taxon>Actinomycetes</taxon>
        <taxon>Propionibacteriales</taxon>
        <taxon>Nocardioidaceae</taxon>
        <taxon>Mumia</taxon>
    </lineage>
</organism>
<evidence type="ECO:0008006" key="4">
    <source>
        <dbReference type="Google" id="ProtNLM"/>
    </source>
</evidence>
<dbReference type="EMBL" id="VDFR01000211">
    <property type="protein sequence ID" value="TNC30765.1"/>
    <property type="molecule type" value="Genomic_DNA"/>
</dbReference>
<feature type="transmembrane region" description="Helical" evidence="1">
    <location>
        <begin position="92"/>
        <end position="114"/>
    </location>
</feature>
<name>A0A5C4MDD0_9ACTN</name>
<proteinExistence type="predicted"/>
<feature type="transmembrane region" description="Helical" evidence="1">
    <location>
        <begin position="56"/>
        <end position="80"/>
    </location>
</feature>
<sequence>MTTAPKGRGTLATLVGFLVAGVVAGIAWAVLAEPMKYTVVRVDDRSGLSADEVAASAAFGVLVTYAWVSGLVSAVWAAFATWRWGRQGGNAVVVRTAVGASLAAFVAWGTGVLLGPPTPEVGSLPAGAEVPARLGIDAYGVLFVWPVAALLALLLVSWLMLPREPAETLQTTDAA</sequence>
<feature type="transmembrane region" description="Helical" evidence="1">
    <location>
        <begin position="138"/>
        <end position="161"/>
    </location>
</feature>
<keyword evidence="1" id="KW-0812">Transmembrane</keyword>
<keyword evidence="1" id="KW-0472">Membrane</keyword>
<evidence type="ECO:0000313" key="3">
    <source>
        <dbReference type="Proteomes" id="UP000306740"/>
    </source>
</evidence>
<comment type="caution">
    <text evidence="2">The sequence shown here is derived from an EMBL/GenBank/DDBJ whole genome shotgun (WGS) entry which is preliminary data.</text>
</comment>
<evidence type="ECO:0000256" key="1">
    <source>
        <dbReference type="SAM" id="Phobius"/>
    </source>
</evidence>
<keyword evidence="1" id="KW-1133">Transmembrane helix</keyword>
<gene>
    <name evidence="2" type="ORF">FHE65_32410</name>
</gene>
<protein>
    <recommendedName>
        <fullName evidence="4">DUF2567 domain-containing protein</fullName>
    </recommendedName>
</protein>
<evidence type="ECO:0000313" key="2">
    <source>
        <dbReference type="EMBL" id="TNC30765.1"/>
    </source>
</evidence>
<reference evidence="2 3" key="1">
    <citation type="submission" date="2019-05" db="EMBL/GenBank/DDBJ databases">
        <title>Mumia sp. nov., isolated from the intestinal contents of plateau pika (Ochotona curzoniae) in the Qinghai-Tibet plateau of China.</title>
        <authorList>
            <person name="Tian Z."/>
        </authorList>
    </citation>
    <scope>NUCLEOTIDE SEQUENCE [LARGE SCALE GENOMIC DNA]</scope>
    <source>
        <strain evidence="3">527</strain>
    </source>
</reference>
<dbReference type="RefSeq" id="WP_139107233.1">
    <property type="nucleotide sequence ID" value="NZ_VDFR01000211.1"/>
</dbReference>